<feature type="transmembrane region" description="Helical" evidence="4">
    <location>
        <begin position="285"/>
        <end position="303"/>
    </location>
</feature>
<keyword evidence="7" id="KW-1185">Reference proteome</keyword>
<dbReference type="InterPro" id="IPR007803">
    <property type="entry name" value="Asp/Arg/Pro-Hydrxlase"/>
</dbReference>
<dbReference type="EMBL" id="JAXOJX010000038">
    <property type="protein sequence ID" value="MDZ5459040.1"/>
    <property type="molecule type" value="Genomic_DNA"/>
</dbReference>
<evidence type="ECO:0000256" key="2">
    <source>
        <dbReference type="ARBA" id="ARBA00022964"/>
    </source>
</evidence>
<sequence>MNLSLQPRHWVLLVFVASALYAHFRGRVRFGMVRALLDFQVLLAPVNALMYLFSRTPRSAFIDPREFPEMQVLTDHWQLIREEALRLNEQGAIRAADGHIDMGFNSFFRTGWKRFYLSWYGQEMPSAEAACPRTVALLKGIPSVKAAMFASLPPGATLVRHRDPYAGSLRYHLGLATPNDPGCYIEVDGQRHHWRDGQAVMFDETYIHHAANGTQQQRVILFCDVERPLWFAPARWFNRFFARHVMSAAATQNVPGEHVGAFNRFFKGFYALRQKAKDLKKRSRTTYYVGKWALIIAALWALFW</sequence>
<evidence type="ECO:0000256" key="1">
    <source>
        <dbReference type="ARBA" id="ARBA00007730"/>
    </source>
</evidence>
<gene>
    <name evidence="6" type="ORF">SM757_20900</name>
</gene>
<keyword evidence="4" id="KW-1133">Transmembrane helix</keyword>
<evidence type="ECO:0000313" key="6">
    <source>
        <dbReference type="EMBL" id="MDZ5459040.1"/>
    </source>
</evidence>
<keyword evidence="4" id="KW-0812">Transmembrane</keyword>
<comment type="similarity">
    <text evidence="1">Belongs to the aspartyl/asparaginyl beta-hydroxylase family.</text>
</comment>
<dbReference type="SUPFAM" id="SSF51197">
    <property type="entry name" value="Clavaminate synthase-like"/>
    <property type="match status" value="1"/>
</dbReference>
<feature type="domain" description="Aspartyl/asparaginy/proline hydroxylase" evidence="5">
    <location>
        <begin position="75"/>
        <end position="228"/>
    </location>
</feature>
<dbReference type="Gene3D" id="2.60.120.330">
    <property type="entry name" value="B-lactam Antibiotic, Isopenicillin N Synthase, Chain"/>
    <property type="match status" value="1"/>
</dbReference>
<keyword evidence="3" id="KW-0560">Oxidoreductase</keyword>
<proteinExistence type="inferred from homology"/>
<accession>A0ABU5IJG6</accession>
<evidence type="ECO:0000256" key="3">
    <source>
        <dbReference type="ARBA" id="ARBA00023002"/>
    </source>
</evidence>
<keyword evidence="2" id="KW-0223">Dioxygenase</keyword>
<dbReference type="Pfam" id="PF05118">
    <property type="entry name" value="Asp_Arg_Hydrox"/>
    <property type="match status" value="1"/>
</dbReference>
<organism evidence="6 7">
    <name type="scientific">Azohydromonas lata</name>
    <dbReference type="NCBI Taxonomy" id="45677"/>
    <lineage>
        <taxon>Bacteria</taxon>
        <taxon>Pseudomonadati</taxon>
        <taxon>Pseudomonadota</taxon>
        <taxon>Betaproteobacteria</taxon>
        <taxon>Burkholderiales</taxon>
        <taxon>Sphaerotilaceae</taxon>
        <taxon>Azohydromonas</taxon>
    </lineage>
</organism>
<dbReference type="RefSeq" id="WP_322466909.1">
    <property type="nucleotide sequence ID" value="NZ_JAXOJX010000038.1"/>
</dbReference>
<dbReference type="InterPro" id="IPR051821">
    <property type="entry name" value="Asp/Asn_beta-hydroxylase"/>
</dbReference>
<name>A0ABU5IJG6_9BURK</name>
<evidence type="ECO:0000259" key="5">
    <source>
        <dbReference type="Pfam" id="PF05118"/>
    </source>
</evidence>
<evidence type="ECO:0000313" key="7">
    <source>
        <dbReference type="Proteomes" id="UP001293718"/>
    </source>
</evidence>
<comment type="caution">
    <text evidence="6">The sequence shown here is derived from an EMBL/GenBank/DDBJ whole genome shotgun (WGS) entry which is preliminary data.</text>
</comment>
<protein>
    <submittedName>
        <fullName evidence="6">Aspartyl/asparaginyl beta-hydroxylase domain-containing protein</fullName>
    </submittedName>
</protein>
<dbReference type="InterPro" id="IPR027443">
    <property type="entry name" value="IPNS-like_sf"/>
</dbReference>
<dbReference type="Proteomes" id="UP001293718">
    <property type="component" value="Unassembled WGS sequence"/>
</dbReference>
<keyword evidence="4" id="KW-0472">Membrane</keyword>
<dbReference type="PANTHER" id="PTHR46332:SF5">
    <property type="entry name" value="ASPARTATE BETA-HYDROXYLASE DOMAIN CONTAINING 2"/>
    <property type="match status" value="1"/>
</dbReference>
<evidence type="ECO:0000256" key="4">
    <source>
        <dbReference type="SAM" id="Phobius"/>
    </source>
</evidence>
<reference evidence="6 7" key="1">
    <citation type="submission" date="2023-11" db="EMBL/GenBank/DDBJ databases">
        <title>Draft genome of Azohydromonas lata strain H1 (DSM1123), a polyhydroxyalkanoate producer.</title>
        <authorList>
            <person name="Traversa D."/>
            <person name="D'Addabbo P."/>
            <person name="Pazzani C."/>
            <person name="Manzari C."/>
            <person name="Chiara M."/>
            <person name="Scrascia M."/>
        </authorList>
    </citation>
    <scope>NUCLEOTIDE SEQUENCE [LARGE SCALE GENOMIC DNA]</scope>
    <source>
        <strain evidence="6 7">H1</strain>
    </source>
</reference>
<dbReference type="PANTHER" id="PTHR46332">
    <property type="entry name" value="ASPARTATE BETA-HYDROXYLASE DOMAIN-CONTAINING PROTEIN 2"/>
    <property type="match status" value="1"/>
</dbReference>